<organism evidence="7 8">
    <name type="scientific">Roseimicrobium gellanilyticum</name>
    <dbReference type="NCBI Taxonomy" id="748857"/>
    <lineage>
        <taxon>Bacteria</taxon>
        <taxon>Pseudomonadati</taxon>
        <taxon>Verrucomicrobiota</taxon>
        <taxon>Verrucomicrobiia</taxon>
        <taxon>Verrucomicrobiales</taxon>
        <taxon>Verrucomicrobiaceae</taxon>
        <taxon>Roseimicrobium</taxon>
    </lineage>
</organism>
<accession>A0A366HFK6</accession>
<gene>
    <name evidence="4" type="primary">rplQ</name>
    <name evidence="7" type="ORF">DES53_107119</name>
</gene>
<dbReference type="InterPro" id="IPR000456">
    <property type="entry name" value="Ribosomal_bL17"/>
</dbReference>
<dbReference type="AlphaFoldDB" id="A0A366HFK6"/>
<evidence type="ECO:0000256" key="5">
    <source>
        <dbReference type="RuleBase" id="RU000660"/>
    </source>
</evidence>
<comment type="caution">
    <text evidence="7">The sequence shown here is derived from an EMBL/GenBank/DDBJ whole genome shotgun (WGS) entry which is preliminary data.</text>
</comment>
<keyword evidence="3 4" id="KW-0687">Ribonucleoprotein</keyword>
<proteinExistence type="inferred from homology"/>
<evidence type="ECO:0000256" key="4">
    <source>
        <dbReference type="HAMAP-Rule" id="MF_01368"/>
    </source>
</evidence>
<dbReference type="NCBIfam" id="TIGR00059">
    <property type="entry name" value="L17"/>
    <property type="match status" value="1"/>
</dbReference>
<keyword evidence="2 4" id="KW-0689">Ribosomal protein</keyword>
<dbReference type="RefSeq" id="WP_113959929.1">
    <property type="nucleotide sequence ID" value="NZ_QNRR01000007.1"/>
</dbReference>
<dbReference type="Proteomes" id="UP000253426">
    <property type="component" value="Unassembled WGS sequence"/>
</dbReference>
<reference evidence="7 8" key="1">
    <citation type="submission" date="2018-06" db="EMBL/GenBank/DDBJ databases">
        <title>Genomic Encyclopedia of Type Strains, Phase IV (KMG-IV): sequencing the most valuable type-strain genomes for metagenomic binning, comparative biology and taxonomic classification.</title>
        <authorList>
            <person name="Goeker M."/>
        </authorList>
    </citation>
    <scope>NUCLEOTIDE SEQUENCE [LARGE SCALE GENOMIC DNA]</scope>
    <source>
        <strain evidence="7 8">DSM 25532</strain>
    </source>
</reference>
<dbReference type="HAMAP" id="MF_01368">
    <property type="entry name" value="Ribosomal_bL17"/>
    <property type="match status" value="1"/>
</dbReference>
<evidence type="ECO:0000256" key="6">
    <source>
        <dbReference type="SAM" id="MobiDB-lite"/>
    </source>
</evidence>
<name>A0A366HFK6_9BACT</name>
<dbReference type="OrthoDB" id="9809073at2"/>
<dbReference type="PANTHER" id="PTHR14413">
    <property type="entry name" value="RIBOSOMAL PROTEIN L17"/>
    <property type="match status" value="1"/>
</dbReference>
<evidence type="ECO:0000256" key="2">
    <source>
        <dbReference type="ARBA" id="ARBA00022980"/>
    </source>
</evidence>
<dbReference type="InterPro" id="IPR036373">
    <property type="entry name" value="Ribosomal_bL17_sf"/>
</dbReference>
<sequence length="178" mass="19644">MRHRNKTVKLQRKKPHREALLKNLCKSLIEHRRIKTTLAKAKALRPVAEKLLTLGKKNTLHSRRLAFAKLRSETLVKKLFDEIAVASADRKGGYTRITKLGQRMSDSAPMAFIEWVDYFVPAAPAAAEAAPAAEEAKTEEKPAKASKSKKAAASSEASEEKPAKKASKKTAKKAETAE</sequence>
<evidence type="ECO:0000256" key="3">
    <source>
        <dbReference type="ARBA" id="ARBA00023274"/>
    </source>
</evidence>
<evidence type="ECO:0000313" key="7">
    <source>
        <dbReference type="EMBL" id="RBP41288.1"/>
    </source>
</evidence>
<dbReference type="GO" id="GO:0022625">
    <property type="term" value="C:cytosolic large ribosomal subunit"/>
    <property type="evidence" value="ECO:0007669"/>
    <property type="project" value="TreeGrafter"/>
</dbReference>
<protein>
    <recommendedName>
        <fullName evidence="4">Large ribosomal subunit protein bL17</fullName>
    </recommendedName>
</protein>
<dbReference type="GO" id="GO:0006412">
    <property type="term" value="P:translation"/>
    <property type="evidence" value="ECO:0007669"/>
    <property type="project" value="UniProtKB-UniRule"/>
</dbReference>
<keyword evidence="8" id="KW-1185">Reference proteome</keyword>
<dbReference type="Pfam" id="PF01196">
    <property type="entry name" value="Ribosomal_L17"/>
    <property type="match status" value="1"/>
</dbReference>
<dbReference type="GO" id="GO:0003735">
    <property type="term" value="F:structural constituent of ribosome"/>
    <property type="evidence" value="ECO:0007669"/>
    <property type="project" value="InterPro"/>
</dbReference>
<feature type="region of interest" description="Disordered" evidence="6">
    <location>
        <begin position="129"/>
        <end position="178"/>
    </location>
</feature>
<evidence type="ECO:0000256" key="1">
    <source>
        <dbReference type="ARBA" id="ARBA00008777"/>
    </source>
</evidence>
<dbReference type="InterPro" id="IPR047859">
    <property type="entry name" value="Ribosomal_bL17_CS"/>
</dbReference>
<feature type="compositionally biased region" description="Basic and acidic residues" evidence="6">
    <location>
        <begin position="134"/>
        <end position="143"/>
    </location>
</feature>
<dbReference type="PROSITE" id="PS01167">
    <property type="entry name" value="RIBOSOMAL_L17"/>
    <property type="match status" value="1"/>
</dbReference>
<dbReference type="FunFam" id="3.90.1030.10:FF:000001">
    <property type="entry name" value="50S ribosomal protein L17"/>
    <property type="match status" value="1"/>
</dbReference>
<dbReference type="SUPFAM" id="SSF64263">
    <property type="entry name" value="Prokaryotic ribosomal protein L17"/>
    <property type="match status" value="1"/>
</dbReference>
<comment type="similarity">
    <text evidence="1 4 5">Belongs to the bacterial ribosomal protein bL17 family.</text>
</comment>
<dbReference type="EMBL" id="QNRR01000007">
    <property type="protein sequence ID" value="RBP41288.1"/>
    <property type="molecule type" value="Genomic_DNA"/>
</dbReference>
<dbReference type="PANTHER" id="PTHR14413:SF16">
    <property type="entry name" value="LARGE RIBOSOMAL SUBUNIT PROTEIN BL17M"/>
    <property type="match status" value="1"/>
</dbReference>
<dbReference type="Gene3D" id="3.90.1030.10">
    <property type="entry name" value="Ribosomal protein L17"/>
    <property type="match status" value="1"/>
</dbReference>
<evidence type="ECO:0000313" key="8">
    <source>
        <dbReference type="Proteomes" id="UP000253426"/>
    </source>
</evidence>
<comment type="subunit">
    <text evidence="4">Part of the 50S ribosomal subunit. Contacts protein L32.</text>
</comment>